<keyword evidence="12" id="KW-1185">Reference proteome</keyword>
<comment type="caution">
    <text evidence="11">The sequence shown here is derived from an EMBL/GenBank/DDBJ whole genome shotgun (WGS) entry which is preliminary data.</text>
</comment>
<gene>
    <name evidence="11" type="ORF">GCM10011385_34070</name>
</gene>
<feature type="transmembrane region" description="Helical" evidence="9">
    <location>
        <begin position="50"/>
        <end position="69"/>
    </location>
</feature>
<feature type="domain" description="Tripartite ATP-independent periplasmic transporters DctQ component" evidence="10">
    <location>
        <begin position="26"/>
        <end position="151"/>
    </location>
</feature>
<dbReference type="Pfam" id="PF04290">
    <property type="entry name" value="DctQ"/>
    <property type="match status" value="1"/>
</dbReference>
<evidence type="ECO:0000256" key="2">
    <source>
        <dbReference type="ARBA" id="ARBA00022448"/>
    </source>
</evidence>
<evidence type="ECO:0000313" key="12">
    <source>
        <dbReference type="Proteomes" id="UP000636264"/>
    </source>
</evidence>
<comment type="subunit">
    <text evidence="9">The complex comprises the extracytoplasmic solute receptor protein and the two transmembrane proteins.</text>
</comment>
<reference evidence="11" key="2">
    <citation type="submission" date="2020-09" db="EMBL/GenBank/DDBJ databases">
        <authorList>
            <person name="Sun Q."/>
            <person name="Zhou Y."/>
        </authorList>
    </citation>
    <scope>NUCLEOTIDE SEQUENCE</scope>
    <source>
        <strain evidence="11">CGMCC 1.15320</strain>
    </source>
</reference>
<feature type="transmembrane region" description="Helical" evidence="9">
    <location>
        <begin position="131"/>
        <end position="153"/>
    </location>
</feature>
<evidence type="ECO:0000313" key="11">
    <source>
        <dbReference type="EMBL" id="GGA77142.1"/>
    </source>
</evidence>
<dbReference type="GO" id="GO:0015740">
    <property type="term" value="P:C4-dicarboxylate transport"/>
    <property type="evidence" value="ECO:0007669"/>
    <property type="project" value="TreeGrafter"/>
</dbReference>
<keyword evidence="3" id="KW-1003">Cell membrane</keyword>
<reference evidence="11" key="1">
    <citation type="journal article" date="2014" name="Int. J. Syst. Evol. Microbiol.">
        <title>Complete genome sequence of Corynebacterium casei LMG S-19264T (=DSM 44701T), isolated from a smear-ripened cheese.</title>
        <authorList>
            <consortium name="US DOE Joint Genome Institute (JGI-PGF)"/>
            <person name="Walter F."/>
            <person name="Albersmeier A."/>
            <person name="Kalinowski J."/>
            <person name="Ruckert C."/>
        </authorList>
    </citation>
    <scope>NUCLEOTIDE SEQUENCE</scope>
    <source>
        <strain evidence="11">CGMCC 1.15320</strain>
    </source>
</reference>
<sequence length="177" mass="19517">MQKIRRWTVSAARLFALIGFCGLFVLAVMTGADVFLRWLFNSPIAGVTDVSAIVMAAVIAACIPANLSLRQNLKVEILGGMLPARGTRFLDTLASILTLVFVVIVAWQMVLYAQSMRVSGERTWVLALPVWPWWTFASVMLIFGALAQLIVTLTDLQALLWPQTVDEQPVNDDPSLI</sequence>
<accession>A0A916S1C4</accession>
<dbReference type="AlphaFoldDB" id="A0A916S1C4"/>
<evidence type="ECO:0000256" key="8">
    <source>
        <dbReference type="ARBA" id="ARBA00038436"/>
    </source>
</evidence>
<dbReference type="GO" id="GO:0022857">
    <property type="term" value="F:transmembrane transporter activity"/>
    <property type="evidence" value="ECO:0007669"/>
    <property type="project" value="UniProtKB-UniRule"/>
</dbReference>
<comment type="function">
    <text evidence="9">Part of the tripartite ATP-independent periplasmic (TRAP) transport system.</text>
</comment>
<dbReference type="RefSeq" id="WP_188722301.1">
    <property type="nucleotide sequence ID" value="NZ_BMIF01000012.1"/>
</dbReference>
<keyword evidence="4 9" id="KW-0997">Cell inner membrane</keyword>
<dbReference type="Proteomes" id="UP000636264">
    <property type="component" value="Unassembled WGS sequence"/>
</dbReference>
<feature type="transmembrane region" description="Helical" evidence="9">
    <location>
        <begin position="89"/>
        <end position="111"/>
    </location>
</feature>
<name>A0A916S1C4_9HYPH</name>
<dbReference type="InterPro" id="IPR007387">
    <property type="entry name" value="TRAP_DctQ"/>
</dbReference>
<evidence type="ECO:0000256" key="1">
    <source>
        <dbReference type="ARBA" id="ARBA00004429"/>
    </source>
</evidence>
<evidence type="ECO:0000256" key="9">
    <source>
        <dbReference type="RuleBase" id="RU369079"/>
    </source>
</evidence>
<evidence type="ECO:0000256" key="3">
    <source>
        <dbReference type="ARBA" id="ARBA00022475"/>
    </source>
</evidence>
<dbReference type="PANTHER" id="PTHR35011">
    <property type="entry name" value="2,3-DIKETO-L-GULONATE TRAP TRANSPORTER SMALL PERMEASE PROTEIN YIAM"/>
    <property type="match status" value="1"/>
</dbReference>
<feature type="transmembrane region" description="Helical" evidence="9">
    <location>
        <begin position="12"/>
        <end position="30"/>
    </location>
</feature>
<dbReference type="InterPro" id="IPR055348">
    <property type="entry name" value="DctQ"/>
</dbReference>
<dbReference type="GO" id="GO:0005886">
    <property type="term" value="C:plasma membrane"/>
    <property type="evidence" value="ECO:0007669"/>
    <property type="project" value="UniProtKB-SubCell"/>
</dbReference>
<dbReference type="PANTHER" id="PTHR35011:SF10">
    <property type="entry name" value="TRAP TRANSPORTER SMALL PERMEASE PROTEIN"/>
    <property type="match status" value="1"/>
</dbReference>
<evidence type="ECO:0000256" key="4">
    <source>
        <dbReference type="ARBA" id="ARBA00022519"/>
    </source>
</evidence>
<keyword evidence="5 9" id="KW-0812">Transmembrane</keyword>
<evidence type="ECO:0000256" key="7">
    <source>
        <dbReference type="ARBA" id="ARBA00023136"/>
    </source>
</evidence>
<dbReference type="EMBL" id="BMIF01000012">
    <property type="protein sequence ID" value="GGA77142.1"/>
    <property type="molecule type" value="Genomic_DNA"/>
</dbReference>
<keyword evidence="6 9" id="KW-1133">Transmembrane helix</keyword>
<keyword evidence="7 9" id="KW-0472">Membrane</keyword>
<evidence type="ECO:0000256" key="6">
    <source>
        <dbReference type="ARBA" id="ARBA00022989"/>
    </source>
</evidence>
<protein>
    <recommendedName>
        <fullName evidence="9">TRAP transporter small permease protein</fullName>
    </recommendedName>
</protein>
<comment type="similarity">
    <text evidence="8 9">Belongs to the TRAP transporter small permease family.</text>
</comment>
<evidence type="ECO:0000259" key="10">
    <source>
        <dbReference type="Pfam" id="PF04290"/>
    </source>
</evidence>
<keyword evidence="2 9" id="KW-0813">Transport</keyword>
<evidence type="ECO:0000256" key="5">
    <source>
        <dbReference type="ARBA" id="ARBA00022692"/>
    </source>
</evidence>
<proteinExistence type="inferred from homology"/>
<organism evidence="11 12">
    <name type="scientific">Nitratireductor aestuarii</name>
    <dbReference type="NCBI Taxonomy" id="1735103"/>
    <lineage>
        <taxon>Bacteria</taxon>
        <taxon>Pseudomonadati</taxon>
        <taxon>Pseudomonadota</taxon>
        <taxon>Alphaproteobacteria</taxon>
        <taxon>Hyphomicrobiales</taxon>
        <taxon>Phyllobacteriaceae</taxon>
        <taxon>Nitratireductor</taxon>
    </lineage>
</organism>
<comment type="subcellular location">
    <subcellularLocation>
        <location evidence="1 9">Cell inner membrane</location>
        <topology evidence="1 9">Multi-pass membrane protein</topology>
    </subcellularLocation>
</comment>